<evidence type="ECO:0008006" key="3">
    <source>
        <dbReference type="Google" id="ProtNLM"/>
    </source>
</evidence>
<keyword evidence="2" id="KW-1185">Reference proteome</keyword>
<evidence type="ECO:0000313" key="2">
    <source>
        <dbReference type="Proteomes" id="UP001500620"/>
    </source>
</evidence>
<organism evidence="1 2">
    <name type="scientific">Dactylosporangium darangshiense</name>
    <dbReference type="NCBI Taxonomy" id="579108"/>
    <lineage>
        <taxon>Bacteria</taxon>
        <taxon>Bacillati</taxon>
        <taxon>Actinomycetota</taxon>
        <taxon>Actinomycetes</taxon>
        <taxon>Micromonosporales</taxon>
        <taxon>Micromonosporaceae</taxon>
        <taxon>Dactylosporangium</taxon>
    </lineage>
</organism>
<protein>
    <recommendedName>
        <fullName evidence="3">HEAT repeat domain-containing protein</fullName>
    </recommendedName>
</protein>
<reference evidence="2" key="1">
    <citation type="journal article" date="2019" name="Int. J. Syst. Evol. Microbiol.">
        <title>The Global Catalogue of Microorganisms (GCM) 10K type strain sequencing project: providing services to taxonomists for standard genome sequencing and annotation.</title>
        <authorList>
            <consortium name="The Broad Institute Genomics Platform"/>
            <consortium name="The Broad Institute Genome Sequencing Center for Infectious Disease"/>
            <person name="Wu L."/>
            <person name="Ma J."/>
        </authorList>
    </citation>
    <scope>NUCLEOTIDE SEQUENCE [LARGE SCALE GENOMIC DNA]</scope>
    <source>
        <strain evidence="2">JCM 17441</strain>
    </source>
</reference>
<accession>A0ABP8DI45</accession>
<gene>
    <name evidence="1" type="ORF">GCM10022255_069080</name>
</gene>
<dbReference type="EMBL" id="BAABAT010000024">
    <property type="protein sequence ID" value="GAA4256407.1"/>
    <property type="molecule type" value="Genomic_DNA"/>
</dbReference>
<dbReference type="Proteomes" id="UP001500620">
    <property type="component" value="Unassembled WGS sequence"/>
</dbReference>
<dbReference type="RefSeq" id="WP_345133389.1">
    <property type="nucleotide sequence ID" value="NZ_BAABAT010000024.1"/>
</dbReference>
<proteinExistence type="predicted"/>
<dbReference type="Gene3D" id="1.25.10.10">
    <property type="entry name" value="Leucine-rich Repeat Variant"/>
    <property type="match status" value="1"/>
</dbReference>
<dbReference type="InterPro" id="IPR016024">
    <property type="entry name" value="ARM-type_fold"/>
</dbReference>
<comment type="caution">
    <text evidence="1">The sequence shown here is derived from an EMBL/GenBank/DDBJ whole genome shotgun (WGS) entry which is preliminary data.</text>
</comment>
<name>A0ABP8DI45_9ACTN</name>
<sequence length="202" mass="20313">MLTDPEQSNGPDLPAVRDAIAAHSGALVPQLVDADPEVRAGAAYALGRCGPHTLEALRGRWAVESDPTVRAALLLGIAHHEGAACADLLRSAATDGAAPVPAAAALAYAKAGLAVPSQTVAAMAAAFAAQEWRTPWAGGGALKEALERLDAESADALAVALLDGGSASAGRVRLAGALSSRFRAKRSAPTALMPRLCALLTG</sequence>
<dbReference type="SUPFAM" id="SSF48371">
    <property type="entry name" value="ARM repeat"/>
    <property type="match status" value="1"/>
</dbReference>
<dbReference type="Pfam" id="PF13646">
    <property type="entry name" value="HEAT_2"/>
    <property type="match status" value="1"/>
</dbReference>
<evidence type="ECO:0000313" key="1">
    <source>
        <dbReference type="EMBL" id="GAA4256407.1"/>
    </source>
</evidence>
<dbReference type="InterPro" id="IPR011989">
    <property type="entry name" value="ARM-like"/>
</dbReference>